<evidence type="ECO:0000256" key="3">
    <source>
        <dbReference type="ARBA" id="ARBA00023027"/>
    </source>
</evidence>
<dbReference type="PANTHER" id="PTHR24321">
    <property type="entry name" value="DEHYDROGENASES, SHORT CHAIN"/>
    <property type="match status" value="1"/>
</dbReference>
<accession>A0A095AZ99</accession>
<dbReference type="STRING" id="104102.AtDm6_2581"/>
<comment type="similarity">
    <text evidence="1">Belongs to the short-chain dehydrogenases/reductases (SDR) family.</text>
</comment>
<dbReference type="FunFam" id="3.40.50.720:FF:000084">
    <property type="entry name" value="Short-chain dehydrogenase reductase"/>
    <property type="match status" value="1"/>
</dbReference>
<dbReference type="PANTHER" id="PTHR24321:SF8">
    <property type="entry name" value="ESTRADIOL 17-BETA-DEHYDROGENASE 8-RELATED"/>
    <property type="match status" value="1"/>
</dbReference>
<dbReference type="SUPFAM" id="SSF51735">
    <property type="entry name" value="NAD(P)-binding Rossmann-fold domains"/>
    <property type="match status" value="1"/>
</dbReference>
<keyword evidence="2 5" id="KW-0560">Oxidoreductase</keyword>
<evidence type="ECO:0000313" key="6">
    <source>
        <dbReference type="Proteomes" id="UP000029448"/>
    </source>
</evidence>
<dbReference type="EC" id="1.1.1.100" evidence="5"/>
<dbReference type="InterPro" id="IPR002347">
    <property type="entry name" value="SDR_fam"/>
</dbReference>
<sequence length="257" mass="26374">MIIMPTNATEGRVQGKVAVITGAARGMGRATAERFAREGAKLVLNDQDQGPLDDLVQQLENIGAQAIGVAGDVSSEADIKRLMEEAVSTFGGIDILVANAGIIPEADLASATVDLWDHTMAVDGRGMFLSCKYAAAEMVKASKGSIVCLSSISAFAGQKGQAVYGPAKFVASGLTKHLAIDLASHGVRVNAVAPGTIDTPAVAGLGKDGIEKVVSMHPLGRMGKPEEVANAILFLASDEASFITGAVLPVDGGYLAQ</sequence>
<dbReference type="PRINTS" id="PR00081">
    <property type="entry name" value="GDHRDH"/>
</dbReference>
<dbReference type="InterPro" id="IPR036291">
    <property type="entry name" value="NAD(P)-bd_dom_sf"/>
</dbReference>
<evidence type="ECO:0000256" key="1">
    <source>
        <dbReference type="ARBA" id="ARBA00006484"/>
    </source>
</evidence>
<protein>
    <submittedName>
        <fullName evidence="5">3-oxoacyl-[acyl-carrier protein] reductase</fullName>
        <ecNumber evidence="5">1.1.1.100</ecNumber>
    </submittedName>
</protein>
<dbReference type="PATRIC" id="fig|104102.7.peg.2548"/>
<evidence type="ECO:0000313" key="5">
    <source>
        <dbReference type="EMBL" id="KGB22083.1"/>
    </source>
</evidence>
<organism evidence="5 6">
    <name type="scientific">Acetobacter tropicalis</name>
    <dbReference type="NCBI Taxonomy" id="104102"/>
    <lineage>
        <taxon>Bacteria</taxon>
        <taxon>Pseudomonadati</taxon>
        <taxon>Pseudomonadota</taxon>
        <taxon>Alphaproteobacteria</taxon>
        <taxon>Acetobacterales</taxon>
        <taxon>Acetobacteraceae</taxon>
        <taxon>Acetobacter</taxon>
    </lineage>
</organism>
<keyword evidence="3" id="KW-0520">NAD</keyword>
<dbReference type="Proteomes" id="UP000029448">
    <property type="component" value="Unassembled WGS sequence"/>
</dbReference>
<dbReference type="InterPro" id="IPR057326">
    <property type="entry name" value="KR_dom"/>
</dbReference>
<dbReference type="Pfam" id="PF13561">
    <property type="entry name" value="adh_short_C2"/>
    <property type="match status" value="1"/>
</dbReference>
<evidence type="ECO:0000259" key="4">
    <source>
        <dbReference type="SMART" id="SM00822"/>
    </source>
</evidence>
<gene>
    <name evidence="5" type="ORF">AtDm6_2581</name>
</gene>
<reference evidence="5 6" key="1">
    <citation type="submission" date="2014-06" db="EMBL/GenBank/DDBJ databases">
        <title>Functional and comparative genomic analyses of the Drosophila gut microbiota identify candidate symbiosis factors.</title>
        <authorList>
            <person name="Newell P.D."/>
            <person name="Chaston J.M."/>
            <person name="Douglas A.E."/>
        </authorList>
    </citation>
    <scope>NUCLEOTIDE SEQUENCE [LARGE SCALE GENOMIC DNA]</scope>
    <source>
        <strain evidence="5 6">DmCS_006</strain>
    </source>
</reference>
<dbReference type="Gene3D" id="3.40.50.720">
    <property type="entry name" value="NAD(P)-binding Rossmann-like Domain"/>
    <property type="match status" value="1"/>
</dbReference>
<name>A0A095AZ99_9PROT</name>
<dbReference type="SMART" id="SM00822">
    <property type="entry name" value="PKS_KR"/>
    <property type="match status" value="1"/>
</dbReference>
<feature type="domain" description="Ketoreductase" evidence="4">
    <location>
        <begin position="16"/>
        <end position="203"/>
    </location>
</feature>
<comment type="caution">
    <text evidence="5">The sequence shown here is derived from an EMBL/GenBank/DDBJ whole genome shotgun (WGS) entry which is preliminary data.</text>
</comment>
<dbReference type="PRINTS" id="PR00080">
    <property type="entry name" value="SDRFAMILY"/>
</dbReference>
<dbReference type="AlphaFoldDB" id="A0A095AZ99"/>
<dbReference type="NCBIfam" id="NF005559">
    <property type="entry name" value="PRK07231.1"/>
    <property type="match status" value="1"/>
</dbReference>
<keyword evidence="6" id="KW-1185">Reference proteome</keyword>
<evidence type="ECO:0000256" key="2">
    <source>
        <dbReference type="ARBA" id="ARBA00023002"/>
    </source>
</evidence>
<dbReference type="GO" id="GO:0004316">
    <property type="term" value="F:3-oxoacyl-[acyl-carrier-protein] reductase (NADPH) activity"/>
    <property type="evidence" value="ECO:0007669"/>
    <property type="project" value="UniProtKB-EC"/>
</dbReference>
<dbReference type="EMBL" id="JOKM01000088">
    <property type="protein sequence ID" value="KGB22083.1"/>
    <property type="molecule type" value="Genomic_DNA"/>
</dbReference>
<proteinExistence type="inferred from homology"/>